<name>A0A024B3C8_VIBPH</name>
<organism evidence="2">
    <name type="scientific">Vibrio parahaemolyticus</name>
    <dbReference type="NCBI Taxonomy" id="670"/>
    <lineage>
        <taxon>Bacteria</taxon>
        <taxon>Pseudomonadati</taxon>
        <taxon>Pseudomonadota</taxon>
        <taxon>Gammaproteobacteria</taxon>
        <taxon>Vibrionales</taxon>
        <taxon>Vibrionaceae</taxon>
        <taxon>Vibrio</taxon>
    </lineage>
</organism>
<sequence>MLRKSSFFLLIIVFHYNSAFSSELYGHVTGNSPIIWNNAVPVPSLGGIAASYWSIKEPRTTTEWYPGSISNPQNELVAFTNNETGESFQTLVERKGVEYNLGSSSSVFKVNTYSDGNVGTGVASICSSPQIGLNLASISHDAGTCASNSGYLSIDGRRYTPFKFIRAVINVPNLVQDIQGKESGRYTAVIDSSPIYFYKSETGVLTYLQDYEPIIIQIDYTAAFFTDAKIVLGNGVIHPNYDKVNQSVNGKTVYRVQVDGLFPDGIKMTFETSKDYSLISSVEPSISIPYSILCQSGCTSSGIIVDNGKFDETTFPGGEVVSDTRSTSESSLFVDFEINYNQLGSELISSSYSDQFSVIFEANL</sequence>
<protein>
    <recommendedName>
        <fullName evidence="3">Fimbrial protein</fullName>
    </recommendedName>
</protein>
<feature type="signal peptide" evidence="1">
    <location>
        <begin position="1"/>
        <end position="21"/>
    </location>
</feature>
<evidence type="ECO:0000313" key="2">
    <source>
        <dbReference type="EMBL" id="AHZ10917.1"/>
    </source>
</evidence>
<gene>
    <name evidence="2" type="ORF">tc_PAI_015</name>
</gene>
<dbReference type="AlphaFoldDB" id="A0A024B3C8"/>
<dbReference type="PATRIC" id="fig|670.381.peg.4994"/>
<proteinExistence type="predicted"/>
<feature type="chain" id="PRO_5030001519" description="Fimbrial protein" evidence="1">
    <location>
        <begin position="22"/>
        <end position="364"/>
    </location>
</feature>
<evidence type="ECO:0008006" key="3">
    <source>
        <dbReference type="Google" id="ProtNLM"/>
    </source>
</evidence>
<keyword evidence="1" id="KW-0732">Signal</keyword>
<dbReference type="RefSeq" id="WP_031856297.1">
    <property type="nucleotide sequence ID" value="NZ_CP020035.1"/>
</dbReference>
<reference evidence="2" key="1">
    <citation type="submission" date="2014-02" db="EMBL/GenBank/DDBJ databases">
        <title>Insectcidical toxin genes in the bacterium Vibrio parahaemolyticus isolated from acute hepatopancreatic necrosis disease-affected shrimp.</title>
        <authorList>
            <person name="Tang K.F.J."/>
            <person name="Lightner D.V."/>
        </authorList>
    </citation>
    <scope>NUCLEOTIDE SEQUENCE</scope>
    <source>
        <strain evidence="2">A3</strain>
    </source>
</reference>
<evidence type="ECO:0000256" key="1">
    <source>
        <dbReference type="SAM" id="SignalP"/>
    </source>
</evidence>
<dbReference type="EMBL" id="KJ468740">
    <property type="protein sequence ID" value="AHZ10917.1"/>
    <property type="molecule type" value="Genomic_DNA"/>
</dbReference>
<accession>A0A024B3C8</accession>